<dbReference type="PANTHER" id="PTHR10724">
    <property type="entry name" value="30S RIBOSOMAL PROTEIN S1"/>
    <property type="match status" value="1"/>
</dbReference>
<evidence type="ECO:0000313" key="2">
    <source>
        <dbReference type="EMBL" id="CAI4010343.1"/>
    </source>
</evidence>
<organism evidence="2">
    <name type="scientific">Cladocopium goreaui</name>
    <dbReference type="NCBI Taxonomy" id="2562237"/>
    <lineage>
        <taxon>Eukaryota</taxon>
        <taxon>Sar</taxon>
        <taxon>Alveolata</taxon>
        <taxon>Dinophyceae</taxon>
        <taxon>Suessiales</taxon>
        <taxon>Symbiodiniaceae</taxon>
        <taxon>Cladocopium</taxon>
    </lineage>
</organism>
<gene>
    <name evidence="2" type="ORF">C1SCF055_LOCUS35616</name>
</gene>
<dbReference type="AlphaFoldDB" id="A0A9P1DHN1"/>
<evidence type="ECO:0000259" key="1">
    <source>
        <dbReference type="PROSITE" id="PS50126"/>
    </source>
</evidence>
<feature type="domain" description="S1 motif" evidence="1">
    <location>
        <begin position="483"/>
        <end position="548"/>
    </location>
</feature>
<reference evidence="2" key="1">
    <citation type="submission" date="2022-10" db="EMBL/GenBank/DDBJ databases">
        <authorList>
            <person name="Chen Y."/>
            <person name="Dougan E. K."/>
            <person name="Chan C."/>
            <person name="Rhodes N."/>
            <person name="Thang M."/>
        </authorList>
    </citation>
    <scope>NUCLEOTIDE SEQUENCE</scope>
</reference>
<dbReference type="Proteomes" id="UP001152797">
    <property type="component" value="Unassembled WGS sequence"/>
</dbReference>
<accession>A0A9P1DHN1</accession>
<feature type="domain" description="S1 motif" evidence="1">
    <location>
        <begin position="148"/>
        <end position="211"/>
    </location>
</feature>
<dbReference type="PROSITE" id="PS50126">
    <property type="entry name" value="S1"/>
    <property type="match status" value="2"/>
</dbReference>
<dbReference type="GO" id="GO:0005840">
    <property type="term" value="C:ribosome"/>
    <property type="evidence" value="ECO:0007669"/>
    <property type="project" value="UniProtKB-KW"/>
</dbReference>
<protein>
    <submittedName>
        <fullName evidence="4">30S ribosomal protein S1</fullName>
    </submittedName>
</protein>
<keyword evidence="4" id="KW-0687">Ribonucleoprotein</keyword>
<dbReference type="InterPro" id="IPR050437">
    <property type="entry name" value="Ribos_protein_bS1-like"/>
</dbReference>
<dbReference type="SUPFAM" id="SSF50249">
    <property type="entry name" value="Nucleic acid-binding proteins"/>
    <property type="match status" value="3"/>
</dbReference>
<comment type="caution">
    <text evidence="2">The sequence shown here is derived from an EMBL/GenBank/DDBJ whole genome shotgun (WGS) entry which is preliminary data.</text>
</comment>
<dbReference type="InterPro" id="IPR012340">
    <property type="entry name" value="NA-bd_OB-fold"/>
</dbReference>
<dbReference type="OrthoDB" id="411050at2759"/>
<keyword evidence="5" id="KW-1185">Reference proteome</keyword>
<name>A0A9P1DHN1_9DINO</name>
<dbReference type="Gene3D" id="2.40.50.140">
    <property type="entry name" value="Nucleic acid-binding proteins"/>
    <property type="match status" value="1"/>
</dbReference>
<dbReference type="EMBL" id="CAMXCT020004779">
    <property type="protein sequence ID" value="CAL1163718.1"/>
    <property type="molecule type" value="Genomic_DNA"/>
</dbReference>
<dbReference type="GO" id="GO:0006412">
    <property type="term" value="P:translation"/>
    <property type="evidence" value="ECO:0007669"/>
    <property type="project" value="TreeGrafter"/>
</dbReference>
<dbReference type="InterPro" id="IPR003029">
    <property type="entry name" value="S1_domain"/>
</dbReference>
<reference evidence="3" key="2">
    <citation type="submission" date="2024-04" db="EMBL/GenBank/DDBJ databases">
        <authorList>
            <person name="Chen Y."/>
            <person name="Shah S."/>
            <person name="Dougan E. K."/>
            <person name="Thang M."/>
            <person name="Chan C."/>
        </authorList>
    </citation>
    <scope>NUCLEOTIDE SEQUENCE [LARGE SCALE GENOMIC DNA]</scope>
</reference>
<sequence length="675" mass="74843">MLRRYAPTLRSFQSVKFRWRKTATVTLTSTPSQHSAAPGDWPKLNGANLDSLPEKVSWARLWADGVTPRKGVVLAMQDYGAVIAISQAQKGLVPASATSASELAQLARGAPVMVYITSKSFDTQKFNLALTPSAEPSQRLFRMKCDGRHPYSGVVSSIADFGYFVDVGFERPGFLPLRELPEGTEFNIGDQLTVYATSQHWRSGRFNLSLRQLEKPKKPKQHLIVDGLTPYQGIIQAVVDRVAVIDFGFDARGMLLVDDDVEVGTELTVYAVRRMRRNRRVFLSRTPSIRRVLMLKDVVADGQTPYSAKIAGPPRPGFGVNLDIGCEELALLPDHEIAVAPPLEDGMPVYIQHKTAFNGLLLASTTRRAVPRERLTALQADGWTPYEGVVMRRNESGTLVDIGCEVPGLLLPKEELPQVAMTRQGPVAALLRPVPDPEERLRAGAKVTVYVWSKSCFTGRVHVALEPRPQQGMPLHLLPVDGVTPLVGMVASISEVGAYVDLGCELLGRLGRRERGNERTRELSKGDVVEVFARRRNLEGGRISLGMLPDPQRRLSIDDVGRGEHEGIVVSVQHGVAFIDFYCEVSGMCSELLNSKRLKEGDRVLLRVEHLDDAGRFLVVPLKILHDHPQVEAEIEARHFGMCSRPPKPLRENEILYKDLVQNFLRGKKCSTLLE</sequence>
<dbReference type="GO" id="GO:0003729">
    <property type="term" value="F:mRNA binding"/>
    <property type="evidence" value="ECO:0007669"/>
    <property type="project" value="TreeGrafter"/>
</dbReference>
<evidence type="ECO:0000313" key="5">
    <source>
        <dbReference type="Proteomes" id="UP001152797"/>
    </source>
</evidence>
<dbReference type="GO" id="GO:0003735">
    <property type="term" value="F:structural constituent of ribosome"/>
    <property type="evidence" value="ECO:0007669"/>
    <property type="project" value="TreeGrafter"/>
</dbReference>
<keyword evidence="4" id="KW-0689">Ribosomal protein</keyword>
<dbReference type="EMBL" id="CAMXCT030004779">
    <property type="protein sequence ID" value="CAL4797655.1"/>
    <property type="molecule type" value="Genomic_DNA"/>
</dbReference>
<dbReference type="SMART" id="SM00316">
    <property type="entry name" value="S1"/>
    <property type="match status" value="4"/>
</dbReference>
<proteinExistence type="predicted"/>
<dbReference type="EMBL" id="CAMXCT010004779">
    <property type="protein sequence ID" value="CAI4010343.1"/>
    <property type="molecule type" value="Genomic_DNA"/>
</dbReference>
<dbReference type="CDD" id="cd00164">
    <property type="entry name" value="S1_like"/>
    <property type="match status" value="1"/>
</dbReference>
<evidence type="ECO:0000313" key="4">
    <source>
        <dbReference type="EMBL" id="CAL4797655.1"/>
    </source>
</evidence>
<evidence type="ECO:0000313" key="3">
    <source>
        <dbReference type="EMBL" id="CAL1163718.1"/>
    </source>
</evidence>